<organism evidence="1 2">
    <name type="scientific">Humicola insolens</name>
    <name type="common">Soft-rot fungus</name>
    <dbReference type="NCBI Taxonomy" id="85995"/>
    <lineage>
        <taxon>Eukaryota</taxon>
        <taxon>Fungi</taxon>
        <taxon>Dikarya</taxon>
        <taxon>Ascomycota</taxon>
        <taxon>Pezizomycotina</taxon>
        <taxon>Sordariomycetes</taxon>
        <taxon>Sordariomycetidae</taxon>
        <taxon>Sordariales</taxon>
        <taxon>Chaetomiaceae</taxon>
        <taxon>Mycothermus</taxon>
    </lineage>
</organism>
<protein>
    <recommendedName>
        <fullName evidence="3">Polymerase nucleotidyl transferase domain-containing protein</fullName>
    </recommendedName>
</protein>
<dbReference type="InterPro" id="IPR043519">
    <property type="entry name" value="NT_sf"/>
</dbReference>
<accession>A0ABR3VE36</accession>
<evidence type="ECO:0008006" key="3">
    <source>
        <dbReference type="Google" id="ProtNLM"/>
    </source>
</evidence>
<keyword evidence="2" id="KW-1185">Reference proteome</keyword>
<dbReference type="Proteomes" id="UP001583172">
    <property type="component" value="Unassembled WGS sequence"/>
</dbReference>
<comment type="caution">
    <text evidence="1">The sequence shown here is derived from an EMBL/GenBank/DDBJ whole genome shotgun (WGS) entry which is preliminary data.</text>
</comment>
<evidence type="ECO:0000313" key="2">
    <source>
        <dbReference type="Proteomes" id="UP001583172"/>
    </source>
</evidence>
<dbReference type="CDD" id="cd05403">
    <property type="entry name" value="NT_KNTase_like"/>
    <property type="match status" value="1"/>
</dbReference>
<dbReference type="SUPFAM" id="SSF81301">
    <property type="entry name" value="Nucleotidyltransferase"/>
    <property type="match status" value="1"/>
</dbReference>
<dbReference type="EMBL" id="JAZGSY010000126">
    <property type="protein sequence ID" value="KAL1840128.1"/>
    <property type="molecule type" value="Genomic_DNA"/>
</dbReference>
<evidence type="ECO:0000313" key="1">
    <source>
        <dbReference type="EMBL" id="KAL1840128.1"/>
    </source>
</evidence>
<sequence>MHPHHTSTLTNSIAYFSANPDVLAVLLSGSIAHGFETASSDVDLLVVLTDSAHARLRDTGARMTFVSHDLATYEGGYVDAKYVSLAFLREVAERGSEPARWALEGVKVVFVRGEEGDGKGEEGMSGLRGELEEVLSQVVRYPVEGKTERIMRFRAQLDAWKWFCGEGRSKGNGYLLGLAVRKLILFGGRLVLAHNEMLYPFHKWFLRVLGGVKEKPEGLMECITRLLEDPSEANVDELYEMIKGFREWEETPNGWGAQFMLDNELTWMTGHTPVDDL</sequence>
<dbReference type="Gene3D" id="3.30.460.10">
    <property type="entry name" value="Beta Polymerase, domain 2"/>
    <property type="match status" value="1"/>
</dbReference>
<reference evidence="1 2" key="1">
    <citation type="journal article" date="2024" name="Commun. Biol.">
        <title>Comparative genomic analysis of thermophilic fungi reveals convergent evolutionary adaptations and gene losses.</title>
        <authorList>
            <person name="Steindorff A.S."/>
            <person name="Aguilar-Pontes M.V."/>
            <person name="Robinson A.J."/>
            <person name="Andreopoulos B."/>
            <person name="LaButti K."/>
            <person name="Kuo A."/>
            <person name="Mondo S."/>
            <person name="Riley R."/>
            <person name="Otillar R."/>
            <person name="Haridas S."/>
            <person name="Lipzen A."/>
            <person name="Grimwood J."/>
            <person name="Schmutz J."/>
            <person name="Clum A."/>
            <person name="Reid I.D."/>
            <person name="Moisan M.C."/>
            <person name="Butler G."/>
            <person name="Nguyen T.T.M."/>
            <person name="Dewar K."/>
            <person name="Conant G."/>
            <person name="Drula E."/>
            <person name="Henrissat B."/>
            <person name="Hansel C."/>
            <person name="Singer S."/>
            <person name="Hutchinson M.I."/>
            <person name="de Vries R.P."/>
            <person name="Natvig D.O."/>
            <person name="Powell A.J."/>
            <person name="Tsang A."/>
            <person name="Grigoriev I.V."/>
        </authorList>
    </citation>
    <scope>NUCLEOTIDE SEQUENCE [LARGE SCALE GENOMIC DNA]</scope>
    <source>
        <strain evidence="1 2">CBS 620.91</strain>
    </source>
</reference>
<proteinExistence type="predicted"/>
<name>A0ABR3VE36_HUMIN</name>
<gene>
    <name evidence="1" type="ORF">VTJ49DRAFT_784</name>
</gene>